<protein>
    <recommendedName>
        <fullName evidence="8">Steroid 5-alpha reductase C-terminal domain-containing protein</fullName>
    </recommendedName>
</protein>
<reference evidence="6 7" key="1">
    <citation type="journal article" date="2016" name="Nat. Commun.">
        <title>Thousands of microbial genomes shed light on interconnected biogeochemical processes in an aquifer system.</title>
        <authorList>
            <person name="Anantharaman K."/>
            <person name="Brown C.T."/>
            <person name="Hug L.A."/>
            <person name="Sharon I."/>
            <person name="Castelle C.J."/>
            <person name="Probst A.J."/>
            <person name="Thomas B.C."/>
            <person name="Singh A."/>
            <person name="Wilkins M.J."/>
            <person name="Karaoz U."/>
            <person name="Brodie E.L."/>
            <person name="Williams K.H."/>
            <person name="Hubbard S.S."/>
            <person name="Banfield J.F."/>
        </authorList>
    </citation>
    <scope>NUCLEOTIDE SEQUENCE [LARGE SCALE GENOMIC DNA]</scope>
</reference>
<dbReference type="PANTHER" id="PTHR43847:SF1">
    <property type="entry name" value="BLL3993 PROTEIN"/>
    <property type="match status" value="1"/>
</dbReference>
<dbReference type="EMBL" id="MHQC01000056">
    <property type="protein sequence ID" value="OGZ93601.1"/>
    <property type="molecule type" value="Genomic_DNA"/>
</dbReference>
<evidence type="ECO:0000256" key="5">
    <source>
        <dbReference type="SAM" id="Phobius"/>
    </source>
</evidence>
<proteinExistence type="predicted"/>
<feature type="transmembrane region" description="Helical" evidence="5">
    <location>
        <begin position="23"/>
        <end position="41"/>
    </location>
</feature>
<sequence>MEHMEKHTNASENGPVPPFLPPYFYGFMLVLGIVLDFLLPFPIFSVRWAGAVLGLALVLSGIFIVRLAIKEFEANKVSHRFKAVGKLLTKGPYAYSRNPMYVSYTLIYSGAAFAINSNWPLILLILVLLVIDLGIVRDEEEYLEKKFGEEYSFYKKKVRRWI</sequence>
<evidence type="ECO:0000256" key="3">
    <source>
        <dbReference type="ARBA" id="ARBA00022989"/>
    </source>
</evidence>
<evidence type="ECO:0000256" key="1">
    <source>
        <dbReference type="ARBA" id="ARBA00004127"/>
    </source>
</evidence>
<organism evidence="6 7">
    <name type="scientific">Candidatus Sungbacteria bacterium RIFCSPHIGHO2_01_FULL_47_32</name>
    <dbReference type="NCBI Taxonomy" id="1802264"/>
    <lineage>
        <taxon>Bacteria</taxon>
        <taxon>Candidatus Sungiibacteriota</taxon>
    </lineage>
</organism>
<dbReference type="GO" id="GO:0012505">
    <property type="term" value="C:endomembrane system"/>
    <property type="evidence" value="ECO:0007669"/>
    <property type="project" value="UniProtKB-SubCell"/>
</dbReference>
<feature type="transmembrane region" description="Helical" evidence="5">
    <location>
        <begin position="48"/>
        <end position="69"/>
    </location>
</feature>
<evidence type="ECO:0008006" key="8">
    <source>
        <dbReference type="Google" id="ProtNLM"/>
    </source>
</evidence>
<name>A0A1G2K4S3_9BACT</name>
<dbReference type="Proteomes" id="UP000177152">
    <property type="component" value="Unassembled WGS sequence"/>
</dbReference>
<keyword evidence="3 5" id="KW-1133">Transmembrane helix</keyword>
<comment type="caution">
    <text evidence="6">The sequence shown here is derived from an EMBL/GenBank/DDBJ whole genome shotgun (WGS) entry which is preliminary data.</text>
</comment>
<accession>A0A1G2K4S3</accession>
<dbReference type="InterPro" id="IPR052527">
    <property type="entry name" value="Metal_cation-efflux_comp"/>
</dbReference>
<keyword evidence="4 5" id="KW-0472">Membrane</keyword>
<evidence type="ECO:0000313" key="7">
    <source>
        <dbReference type="Proteomes" id="UP000177152"/>
    </source>
</evidence>
<dbReference type="PANTHER" id="PTHR43847">
    <property type="entry name" value="BLL3993 PROTEIN"/>
    <property type="match status" value="1"/>
</dbReference>
<evidence type="ECO:0000313" key="6">
    <source>
        <dbReference type="EMBL" id="OGZ93601.1"/>
    </source>
</evidence>
<evidence type="ECO:0000256" key="4">
    <source>
        <dbReference type="ARBA" id="ARBA00023136"/>
    </source>
</evidence>
<evidence type="ECO:0000256" key="2">
    <source>
        <dbReference type="ARBA" id="ARBA00022692"/>
    </source>
</evidence>
<dbReference type="InterPro" id="IPR007318">
    <property type="entry name" value="Phopholipid_MeTrfase"/>
</dbReference>
<comment type="subcellular location">
    <subcellularLocation>
        <location evidence="1">Endomembrane system</location>
        <topology evidence="1">Multi-pass membrane protein</topology>
    </subcellularLocation>
</comment>
<dbReference type="Gene3D" id="1.20.120.1630">
    <property type="match status" value="1"/>
</dbReference>
<dbReference type="AlphaFoldDB" id="A0A1G2K4S3"/>
<dbReference type="Pfam" id="PF04191">
    <property type="entry name" value="PEMT"/>
    <property type="match status" value="1"/>
</dbReference>
<keyword evidence="2 5" id="KW-0812">Transmembrane</keyword>
<gene>
    <name evidence="6" type="ORF">A2633_04565</name>
</gene>